<dbReference type="NCBIfam" id="TIGR03696">
    <property type="entry name" value="Rhs_assc_core"/>
    <property type="match status" value="1"/>
</dbReference>
<evidence type="ECO:0000313" key="2">
    <source>
        <dbReference type="Proteomes" id="UP000777935"/>
    </source>
</evidence>
<accession>A0ABX2J109</accession>
<comment type="caution">
    <text evidence="1">The sequence shown here is derived from an EMBL/GenBank/DDBJ whole genome shotgun (WGS) entry which is preliminary data.</text>
</comment>
<reference evidence="1 2" key="1">
    <citation type="submission" date="2020-06" db="EMBL/GenBank/DDBJ databases">
        <title>Sulfitobacter algicola sp. nov., isolated from green algae.</title>
        <authorList>
            <person name="Wang C."/>
        </authorList>
    </citation>
    <scope>NUCLEOTIDE SEQUENCE [LARGE SCALE GENOMIC DNA]</scope>
    <source>
        <strain evidence="1 2">1151</strain>
    </source>
</reference>
<sequence length="127" mass="13998">GVRPSQADRSLPLWNCAPLPTVATIRTQPYAYDPALGQFIQKDPIGFAAGDLNLYAYVWNDPYNWTDPGEMGDLDFESSGIGGDLETIPWTNMGANQAYALATRLQESINFRIYDNQINPDAGHGCE</sequence>
<evidence type="ECO:0000313" key="1">
    <source>
        <dbReference type="EMBL" id="NSX56931.1"/>
    </source>
</evidence>
<dbReference type="InterPro" id="IPR022385">
    <property type="entry name" value="Rhs_assc_core"/>
</dbReference>
<dbReference type="RefSeq" id="WP_174140079.1">
    <property type="nucleotide sequence ID" value="NZ_JABUFE010000024.1"/>
</dbReference>
<organism evidence="1 2">
    <name type="scientific">Parasulfitobacter algicola</name>
    <dbReference type="NCBI Taxonomy" id="2614809"/>
    <lineage>
        <taxon>Bacteria</taxon>
        <taxon>Pseudomonadati</taxon>
        <taxon>Pseudomonadota</taxon>
        <taxon>Alphaproteobacteria</taxon>
        <taxon>Rhodobacterales</taxon>
        <taxon>Roseobacteraceae</taxon>
        <taxon>Parasulfitobacter</taxon>
    </lineage>
</organism>
<name>A0ABX2J109_9RHOB</name>
<dbReference type="Proteomes" id="UP000777935">
    <property type="component" value="Unassembled WGS sequence"/>
</dbReference>
<gene>
    <name evidence="1" type="ORF">HRQ87_19300</name>
</gene>
<keyword evidence="2" id="KW-1185">Reference proteome</keyword>
<feature type="non-terminal residue" evidence="1">
    <location>
        <position position="1"/>
    </location>
</feature>
<dbReference type="EMBL" id="JABUFE010000024">
    <property type="protein sequence ID" value="NSX56931.1"/>
    <property type="molecule type" value="Genomic_DNA"/>
</dbReference>
<protein>
    <submittedName>
        <fullName evidence="1">RHS repeat-associated core domain-containing protein</fullName>
    </submittedName>
</protein>
<dbReference type="Gene3D" id="2.180.10.10">
    <property type="entry name" value="RHS repeat-associated core"/>
    <property type="match status" value="1"/>
</dbReference>
<proteinExistence type="predicted"/>